<dbReference type="RefSeq" id="WP_012706125.1">
    <property type="nucleotide sequence ID" value="NC_012586.1"/>
</dbReference>
<evidence type="ECO:0000256" key="2">
    <source>
        <dbReference type="RuleBase" id="RU362080"/>
    </source>
</evidence>
<geneLocation type="plasmid" evidence="4">
    <name>sym pNGR234b</name>
</geneLocation>
<gene>
    <name evidence="3" type="ordered locus">NGR_b00450</name>
</gene>
<evidence type="ECO:0000313" key="3">
    <source>
        <dbReference type="EMBL" id="ACP21518.1"/>
    </source>
</evidence>
<accession>C3KMU5</accession>
<dbReference type="Proteomes" id="UP000001054">
    <property type="component" value="Plasmid pNGR234b"/>
</dbReference>
<sequence>MASTVTEAAVSKNFPAYQDAAEREPVIITENGRPRTVLIAYEDYLRLSRRDRRVETTADLSDADLAAVEKSEMEPGLEHLNAELLTDKHAAD</sequence>
<keyword evidence="4" id="KW-1185">Reference proteome</keyword>
<name>C3KMU5_SINFN</name>
<reference evidence="4" key="1">
    <citation type="journal article" date="2004" name="J. Bacteriol.">
        <title>An evolutionary hot spot: the pNGR234b replicon of Rhizobium sp. strain NGR234.</title>
        <authorList>
            <person name="Streit W.R."/>
            <person name="Schmitz R.A."/>
            <person name="Perret X."/>
            <person name="Staehelin C."/>
            <person name="Deakin W.J."/>
            <person name="Raasch C."/>
            <person name="Liesegang H."/>
            <person name="Broughton W.J."/>
        </authorList>
    </citation>
    <scope>NUCLEOTIDE SEQUENCE [LARGE SCALE GENOMIC DNA]</scope>
    <source>
        <strain evidence="4">NBRC 101917 / NGR234</strain>
    </source>
</reference>
<keyword evidence="3" id="KW-0614">Plasmid</keyword>
<comment type="similarity">
    <text evidence="1 2">Belongs to the phD/YefM antitoxin family.</text>
</comment>
<organism evidence="3 4">
    <name type="scientific">Sinorhizobium fredii (strain NBRC 101917 / NGR234)</name>
    <dbReference type="NCBI Taxonomy" id="394"/>
    <lineage>
        <taxon>Bacteria</taxon>
        <taxon>Pseudomonadati</taxon>
        <taxon>Pseudomonadota</taxon>
        <taxon>Alphaproteobacteria</taxon>
        <taxon>Hyphomicrobiales</taxon>
        <taxon>Rhizobiaceae</taxon>
        <taxon>Sinorhizobium/Ensifer group</taxon>
        <taxon>Sinorhizobium</taxon>
    </lineage>
</organism>
<evidence type="ECO:0000313" key="4">
    <source>
        <dbReference type="Proteomes" id="UP000001054"/>
    </source>
</evidence>
<dbReference type="EMBL" id="CP000874">
    <property type="protein sequence ID" value="ACP21518.1"/>
    <property type="molecule type" value="Genomic_DNA"/>
</dbReference>
<protein>
    <recommendedName>
        <fullName evidence="2">Antitoxin</fullName>
    </recommendedName>
</protein>
<dbReference type="KEGG" id="rhi:NGR_b00450"/>
<comment type="function">
    <text evidence="2">Antitoxin component of a type II toxin-antitoxin (TA) system.</text>
</comment>
<proteinExistence type="inferred from homology"/>
<dbReference type="InterPro" id="IPR036165">
    <property type="entry name" value="YefM-like_sf"/>
</dbReference>
<dbReference type="InterPro" id="IPR006442">
    <property type="entry name" value="Antitoxin_Phd/YefM"/>
</dbReference>
<dbReference type="AlphaFoldDB" id="C3KMU5"/>
<evidence type="ECO:0000256" key="1">
    <source>
        <dbReference type="ARBA" id="ARBA00009981"/>
    </source>
</evidence>
<dbReference type="SUPFAM" id="SSF143120">
    <property type="entry name" value="YefM-like"/>
    <property type="match status" value="1"/>
</dbReference>
<dbReference type="OrthoDB" id="165038at2"/>
<dbReference type="PATRIC" id="fig|394.7.peg.490"/>
<dbReference type="NCBIfam" id="TIGR01552">
    <property type="entry name" value="phd_fam"/>
    <property type="match status" value="1"/>
</dbReference>
<dbReference type="HOGENOM" id="CLU_172502_1_0_5"/>
<dbReference type="Pfam" id="PF02604">
    <property type="entry name" value="PhdYeFM_antitox"/>
    <property type="match status" value="1"/>
</dbReference>
<dbReference type="Gene3D" id="3.40.1620.10">
    <property type="entry name" value="YefM-like domain"/>
    <property type="match status" value="1"/>
</dbReference>
<reference evidence="3 4" key="2">
    <citation type="journal article" date="2009" name="Appl. Environ. Microbiol.">
        <title>Rhizobium sp. strain NGR234 possesses a remarkable number of secretion systems.</title>
        <authorList>
            <person name="Schmeisser C."/>
            <person name="Liesegang H."/>
            <person name="Krysciak D."/>
            <person name="Bakkou N."/>
            <person name="Le Quere A."/>
            <person name="Wollherr A."/>
            <person name="Heinemeyer I."/>
            <person name="Morgenstern B."/>
            <person name="Pommerening-Roeser A."/>
            <person name="Flores M."/>
            <person name="Palacios R."/>
            <person name="Brenner S."/>
            <person name="Gottschalk G."/>
            <person name="Schmitz R.A."/>
            <person name="Broughton W.J."/>
            <person name="Perret X."/>
            <person name="Strittmatter A.W."/>
            <person name="Streit W.R."/>
        </authorList>
    </citation>
    <scope>NUCLEOTIDE SEQUENCE [LARGE SCALE GENOMIC DNA]</scope>
    <source>
        <strain evidence="4">NBRC 101917 / NGR234</strain>
    </source>
</reference>